<evidence type="ECO:0000313" key="5">
    <source>
        <dbReference type="Proteomes" id="UP000594261"/>
    </source>
</evidence>
<dbReference type="InterPro" id="IPR039299">
    <property type="entry name" value="SEOA"/>
</dbReference>
<dbReference type="PANTHER" id="PTHR33232">
    <property type="entry name" value="PROTEIN SIEVE ELEMENT OCCLUSION B-LIKE"/>
    <property type="match status" value="1"/>
</dbReference>
<feature type="region of interest" description="Disordered" evidence="1">
    <location>
        <begin position="1"/>
        <end position="117"/>
    </location>
</feature>
<protein>
    <recommendedName>
        <fullName evidence="6">Sieve element occlusion</fullName>
    </recommendedName>
</protein>
<feature type="domain" description="Sieve element occlusion N-terminal" evidence="2">
    <location>
        <begin position="186"/>
        <end position="474"/>
    </location>
</feature>
<dbReference type="OrthoDB" id="10285367at2759"/>
<dbReference type="KEGG" id="qlo:115976544"/>
<reference evidence="5" key="1">
    <citation type="journal article" date="2016" name="G3 (Bethesda)">
        <title>First Draft Assembly and Annotation of the Genome of a California Endemic Oak Quercus lobata Nee (Fagaceae).</title>
        <authorList>
            <person name="Sork V.L."/>
            <person name="Fitz-Gibbon S.T."/>
            <person name="Puiu D."/>
            <person name="Crepeau M."/>
            <person name="Gugger P.F."/>
            <person name="Sherman R."/>
            <person name="Stevens K."/>
            <person name="Langley C.H."/>
            <person name="Pellegrini M."/>
            <person name="Salzberg S.L."/>
        </authorList>
    </citation>
    <scope>NUCLEOTIDE SEQUENCE [LARGE SCALE GENOMIC DNA]</scope>
    <source>
        <strain evidence="5">cv. SW786</strain>
    </source>
</reference>
<evidence type="ECO:0000313" key="4">
    <source>
        <dbReference type="EnsemblPlants" id="QL02p073651:mrna"/>
    </source>
</evidence>
<dbReference type="InterPro" id="IPR027942">
    <property type="entry name" value="SEO_N"/>
</dbReference>
<evidence type="ECO:0000259" key="3">
    <source>
        <dbReference type="Pfam" id="PF14577"/>
    </source>
</evidence>
<evidence type="ECO:0000256" key="1">
    <source>
        <dbReference type="SAM" id="MobiDB-lite"/>
    </source>
</evidence>
<feature type="compositionally biased region" description="Polar residues" evidence="1">
    <location>
        <begin position="1"/>
        <end position="30"/>
    </location>
</feature>
<dbReference type="InParanoid" id="A0A7N2KYH2"/>
<keyword evidence="5" id="KW-1185">Reference proteome</keyword>
<dbReference type="GeneID" id="115976544"/>
<evidence type="ECO:0008006" key="6">
    <source>
        <dbReference type="Google" id="ProtNLM"/>
    </source>
</evidence>
<accession>A0A7N2KYH2</accession>
<dbReference type="InterPro" id="IPR027944">
    <property type="entry name" value="SEO_C"/>
</dbReference>
<dbReference type="OMA" id="SAMTHIP"/>
<evidence type="ECO:0000259" key="2">
    <source>
        <dbReference type="Pfam" id="PF14576"/>
    </source>
</evidence>
<dbReference type="Proteomes" id="UP000594261">
    <property type="component" value="Chromosome 2"/>
</dbReference>
<gene>
    <name evidence="4" type="primary">LOC115976544</name>
</gene>
<dbReference type="Gene3D" id="3.40.30.10">
    <property type="entry name" value="Glutaredoxin"/>
    <property type="match status" value="1"/>
</dbReference>
<sequence>MDTKSVTGPLQNPNVTTPSQQPSQASNVLLQATPLLQPGQQLGPLQPTSNLGSVQQTSNPAGTYQQSNPQTNYGAVQQTNPQTNYGAAQQPNPQAKQVSFQPSNQQTSLVPYQQPDPQTNLGAWQQPNPQTNLGAWQQPTPRTNIGVTWHQPNPLGSLQPSSLLSNLAPNAMHQLIKGDRSMPTMSDDNVLVSHILGSHTPDGRDVDVKPLLRLVEEILSRATLTPDALFATGARTYPDPGFDDKTDHTNFLAMLDALSYTIDRIACELQYKALGGTDAHQTTVAIFNMVSHYGWDAKLVLALAAFGLNYGEFWLLAQIYSTNQLAKAMAILKQVPGIIEHAVPLKPRFDALNNLIRTILEVTWCIIEFRDLPPIYITTDVPALASAMTHIPTAVYWTIRSIVACASQISSFTSMGYEFALSTSEAWEISTLTHKLKTILEHLKKKMEECVRYIEEKKDIESYQMLVELFKMIHIDNMRVLKALICPRDDVLALVDGTTKKRVNLDVLRRKNVLLLISSLDITQDELSVLEQSYNESRDHVMRLQSPFEIVWIPIVDQLTDARQKHFEELLAPMTWYSVYHPSIISKASIKFIKEEWHFRSKPILVVLDHQGRVVSPNAIHMMWIWGSHAFPFTTLREEALWREEAWRLELLVDGIDATILSWIKEGKYIFLYGGDDMEWIRKFTKEAKAVAAAARIPLEMVYVGKATKRQQVKRVIANIVQEKLSTCWQDPATIWFFWTRLESMLFSKIQLGKDEEHDLVMQQVKRVLSFDREGTWAVLSRGSSVLVNEHGNILWPALFEYEQWKEKVALQGFDIAFQNYVASLRANSNPCCRFEFSHYAGKIPENMKCPECHHNMEKYTTFLCCHDEGIVPSLLALTTTNT</sequence>
<dbReference type="FunCoup" id="A0A7N2KYH2">
    <property type="interactions" value="339"/>
</dbReference>
<dbReference type="GO" id="GO:0010088">
    <property type="term" value="P:phloem development"/>
    <property type="evidence" value="ECO:0007669"/>
    <property type="project" value="InterPro"/>
</dbReference>
<dbReference type="EnsemblPlants" id="QL02p073651:mrna">
    <property type="protein sequence ID" value="QL02p073651:mrna"/>
    <property type="gene ID" value="QL02p073651"/>
</dbReference>
<dbReference type="RefSeq" id="XP_030953730.1">
    <property type="nucleotide sequence ID" value="XM_031097870.1"/>
</dbReference>
<dbReference type="Pfam" id="PF14577">
    <property type="entry name" value="SEO_C"/>
    <property type="match status" value="1"/>
</dbReference>
<feature type="compositionally biased region" description="Low complexity" evidence="1">
    <location>
        <begin position="34"/>
        <end position="47"/>
    </location>
</feature>
<dbReference type="Gramene" id="QL02p073651:mrna">
    <property type="protein sequence ID" value="QL02p073651:mrna"/>
    <property type="gene ID" value="QL02p073651"/>
</dbReference>
<dbReference type="Pfam" id="PF14576">
    <property type="entry name" value="SEO_N"/>
    <property type="match status" value="1"/>
</dbReference>
<reference evidence="4" key="2">
    <citation type="submission" date="2021-01" db="UniProtKB">
        <authorList>
            <consortium name="EnsemblPlants"/>
        </authorList>
    </citation>
    <scope>IDENTIFICATION</scope>
</reference>
<feature type="domain" description="Sieve element occlusion C-terminal" evidence="3">
    <location>
        <begin position="637"/>
        <end position="867"/>
    </location>
</feature>
<organism evidence="4 5">
    <name type="scientific">Quercus lobata</name>
    <name type="common">Valley oak</name>
    <dbReference type="NCBI Taxonomy" id="97700"/>
    <lineage>
        <taxon>Eukaryota</taxon>
        <taxon>Viridiplantae</taxon>
        <taxon>Streptophyta</taxon>
        <taxon>Embryophyta</taxon>
        <taxon>Tracheophyta</taxon>
        <taxon>Spermatophyta</taxon>
        <taxon>Magnoliopsida</taxon>
        <taxon>eudicotyledons</taxon>
        <taxon>Gunneridae</taxon>
        <taxon>Pentapetalae</taxon>
        <taxon>rosids</taxon>
        <taxon>fabids</taxon>
        <taxon>Fagales</taxon>
        <taxon>Fagaceae</taxon>
        <taxon>Quercus</taxon>
    </lineage>
</organism>
<proteinExistence type="predicted"/>
<name>A0A7N2KYH2_QUELO</name>
<dbReference type="PANTHER" id="PTHR33232:SF9">
    <property type="entry name" value="PROTEIN SIEVE ELEMENT OCCLUSION B"/>
    <property type="match status" value="1"/>
</dbReference>
<feature type="compositionally biased region" description="Polar residues" evidence="1">
    <location>
        <begin position="48"/>
        <end position="117"/>
    </location>
</feature>
<dbReference type="AlphaFoldDB" id="A0A7N2KYH2"/>